<dbReference type="PANTHER" id="PTHR34982">
    <property type="entry name" value="YOP PROTEINS TRANSLOCATION PROTEIN L"/>
    <property type="match status" value="1"/>
</dbReference>
<comment type="function">
    <text evidence="1">Needed for flagellar regrowth and assembly.</text>
</comment>
<evidence type="ECO:0000256" key="3">
    <source>
        <dbReference type="ARBA" id="ARBA00006602"/>
    </source>
</evidence>
<dbReference type="PRINTS" id="PR01003">
    <property type="entry name" value="FLGFLIH"/>
</dbReference>
<name>K8WD61_9GAMM</name>
<evidence type="ECO:0000256" key="4">
    <source>
        <dbReference type="ARBA" id="ARBA00016507"/>
    </source>
</evidence>
<dbReference type="Proteomes" id="UP000010290">
    <property type="component" value="Chromosome"/>
</dbReference>
<evidence type="ECO:0000256" key="8">
    <source>
        <dbReference type="ARBA" id="ARBA00022927"/>
    </source>
</evidence>
<keyword evidence="8" id="KW-0653">Protein transport</keyword>
<dbReference type="PATRIC" id="fig|1141660.3.peg.1538"/>
<feature type="domain" description="Flagellar assembly protein FliH/Type III secretion system HrpE" evidence="10">
    <location>
        <begin position="111"/>
        <end position="236"/>
    </location>
</feature>
<dbReference type="InterPro" id="IPR018035">
    <property type="entry name" value="Flagellar_FliH/T3SS_HrpE"/>
</dbReference>
<protein>
    <recommendedName>
        <fullName evidence="4">Flagellar assembly protein FliH</fullName>
    </recommendedName>
</protein>
<dbReference type="InterPro" id="IPR051472">
    <property type="entry name" value="T3SS_Stator/FliH"/>
</dbReference>
<evidence type="ECO:0000256" key="5">
    <source>
        <dbReference type="ARBA" id="ARBA00022448"/>
    </source>
</evidence>
<proteinExistence type="inferred from homology"/>
<dbReference type="GO" id="GO:0003774">
    <property type="term" value="F:cytoskeletal motor activity"/>
    <property type="evidence" value="ECO:0007669"/>
    <property type="project" value="InterPro"/>
</dbReference>
<keyword evidence="7" id="KW-1005">Bacterial flagellum biogenesis</keyword>
<comment type="subcellular location">
    <subcellularLocation>
        <location evidence="2">Cytoplasm</location>
    </subcellularLocation>
</comment>
<evidence type="ECO:0000313" key="12">
    <source>
        <dbReference type="Proteomes" id="UP000010290"/>
    </source>
</evidence>
<dbReference type="EMBL" id="AKKN01000007">
    <property type="protein sequence ID" value="EKT58578.1"/>
    <property type="molecule type" value="Genomic_DNA"/>
</dbReference>
<comment type="similarity">
    <text evidence="3">Belongs to the FliH family.</text>
</comment>
<dbReference type="GO" id="GO:0009288">
    <property type="term" value="C:bacterial-type flagellum"/>
    <property type="evidence" value="ECO:0007669"/>
    <property type="project" value="InterPro"/>
</dbReference>
<evidence type="ECO:0000256" key="2">
    <source>
        <dbReference type="ARBA" id="ARBA00004496"/>
    </source>
</evidence>
<organism evidence="11 12">
    <name type="scientific">Providencia sneebia DSM 19967</name>
    <dbReference type="NCBI Taxonomy" id="1141660"/>
    <lineage>
        <taxon>Bacteria</taxon>
        <taxon>Pseudomonadati</taxon>
        <taxon>Pseudomonadota</taxon>
        <taxon>Gammaproteobacteria</taxon>
        <taxon>Enterobacterales</taxon>
        <taxon>Morganellaceae</taxon>
        <taxon>Providencia</taxon>
    </lineage>
</organism>
<keyword evidence="6" id="KW-0963">Cytoplasm</keyword>
<dbReference type="GO" id="GO:0015031">
    <property type="term" value="P:protein transport"/>
    <property type="evidence" value="ECO:0007669"/>
    <property type="project" value="UniProtKB-KW"/>
</dbReference>
<keyword evidence="5" id="KW-0813">Transport</keyword>
<keyword evidence="9" id="KW-1006">Bacterial flagellum protein export</keyword>
<dbReference type="PANTHER" id="PTHR34982:SF1">
    <property type="entry name" value="FLAGELLAR ASSEMBLY PROTEIN FLIH"/>
    <property type="match status" value="1"/>
</dbReference>
<keyword evidence="12" id="KW-1185">Reference proteome</keyword>
<accession>K8WD61</accession>
<sequence length="246" mass="28033">MSNSLENFTDWQTWQLLELNQSETNATLISSREEPISSEKLIEEKQNFSSLEAQNIAENSQYVEELTTEAHQLGFIEGKKVGYQAGFEQGFQDGKKQGQEQALIQEQTIIETWKNLLSEFSHSLENVDHVITTKLLQIALMATKQVLEQPTLSERDHTDLLNNLNQLLQQKPLFSGKLVLYIHPEQIEFVEQHLGSLLQLKGWHLAADPQLHLGGCRVIAEDGEIDMSIATRWQELCKLYAPEAFS</sequence>
<dbReference type="OrthoDB" id="6415116at2"/>
<keyword evidence="11" id="KW-0969">Cilium</keyword>
<dbReference type="AlphaFoldDB" id="K8WD61"/>
<dbReference type="HOGENOM" id="CLU_062625_4_2_6"/>
<evidence type="ECO:0000256" key="1">
    <source>
        <dbReference type="ARBA" id="ARBA00003041"/>
    </source>
</evidence>
<keyword evidence="11" id="KW-0282">Flagellum</keyword>
<keyword evidence="11" id="KW-0966">Cell projection</keyword>
<evidence type="ECO:0000256" key="6">
    <source>
        <dbReference type="ARBA" id="ARBA00022490"/>
    </source>
</evidence>
<dbReference type="Pfam" id="PF02108">
    <property type="entry name" value="FliH"/>
    <property type="match status" value="1"/>
</dbReference>
<dbReference type="SUPFAM" id="SSF160527">
    <property type="entry name" value="V-type ATPase subunit E-like"/>
    <property type="match status" value="1"/>
</dbReference>
<comment type="caution">
    <text evidence="11">The sequence shown here is derived from an EMBL/GenBank/DDBJ whole genome shotgun (WGS) entry which is preliminary data.</text>
</comment>
<reference evidence="11 12" key="1">
    <citation type="journal article" date="2012" name="BMC Genomics">
        <title>Comparative genomics of bacteria in the genus Providencia isolated from wild Drosophila melanogaster.</title>
        <authorList>
            <person name="Galac M.R."/>
            <person name="Lazzaro B.P."/>
        </authorList>
    </citation>
    <scope>NUCLEOTIDE SEQUENCE [LARGE SCALE GENOMIC DNA]</scope>
    <source>
        <strain evidence="11 12">DSM 19967</strain>
    </source>
</reference>
<evidence type="ECO:0000313" key="11">
    <source>
        <dbReference type="EMBL" id="EKT58578.1"/>
    </source>
</evidence>
<evidence type="ECO:0000256" key="9">
    <source>
        <dbReference type="ARBA" id="ARBA00023225"/>
    </source>
</evidence>
<dbReference type="GO" id="GO:0071973">
    <property type="term" value="P:bacterial-type flagellum-dependent cell motility"/>
    <property type="evidence" value="ECO:0007669"/>
    <property type="project" value="InterPro"/>
</dbReference>
<gene>
    <name evidence="11" type="primary">fliH</name>
    <name evidence="11" type="ORF">OO7_07679</name>
</gene>
<dbReference type="GO" id="GO:0044781">
    <property type="term" value="P:bacterial-type flagellum organization"/>
    <property type="evidence" value="ECO:0007669"/>
    <property type="project" value="UniProtKB-KW"/>
</dbReference>
<dbReference type="RefSeq" id="WP_008915372.1">
    <property type="nucleotide sequence ID" value="NZ_CM001773.1"/>
</dbReference>
<evidence type="ECO:0000259" key="10">
    <source>
        <dbReference type="Pfam" id="PF02108"/>
    </source>
</evidence>
<evidence type="ECO:0000256" key="7">
    <source>
        <dbReference type="ARBA" id="ARBA00022795"/>
    </source>
</evidence>
<dbReference type="InterPro" id="IPR000563">
    <property type="entry name" value="Flag_FliH"/>
</dbReference>
<dbReference type="GO" id="GO:0005829">
    <property type="term" value="C:cytosol"/>
    <property type="evidence" value="ECO:0007669"/>
    <property type="project" value="TreeGrafter"/>
</dbReference>